<organism evidence="1 2">
    <name type="scientific">Enemella dayhoffiae</name>
    <dbReference type="NCBI Taxonomy" id="2016507"/>
    <lineage>
        <taxon>Bacteria</taxon>
        <taxon>Bacillati</taxon>
        <taxon>Actinomycetota</taxon>
        <taxon>Actinomycetes</taxon>
        <taxon>Propionibacteriales</taxon>
        <taxon>Propionibacteriaceae</taxon>
        <taxon>Enemella</taxon>
    </lineage>
</organism>
<dbReference type="RefSeq" id="WP_094362919.1">
    <property type="nucleotide sequence ID" value="NZ_NMVQ01000004.1"/>
</dbReference>
<evidence type="ECO:0000313" key="1">
    <source>
        <dbReference type="EMBL" id="OYO24330.1"/>
    </source>
</evidence>
<protein>
    <submittedName>
        <fullName evidence="1">Uncharacterized protein</fullName>
    </submittedName>
</protein>
<comment type="caution">
    <text evidence="1">The sequence shown here is derived from an EMBL/GenBank/DDBJ whole genome shotgun (WGS) entry which is preliminary data.</text>
</comment>
<keyword evidence="2" id="KW-1185">Reference proteome</keyword>
<dbReference type="AlphaFoldDB" id="A0A255H971"/>
<dbReference type="Pfam" id="PF07388">
    <property type="entry name" value="A-2_8-polyST"/>
    <property type="match status" value="1"/>
</dbReference>
<proteinExistence type="predicted"/>
<sequence>MNQPNPDIASRTQLFEVSTLFGLATLVAALDQGLFGDSPRRVLVTSNNVDNPEVGDALRESPSFAALAGRFHQVVSYNEAIAPLHPRQWMPSETEQPLWERFLRLTWGLGDEPVHLVTQSIQAPPAKALVAAFAQASIDIYADGLMTWSPTRNRVVSEIGLRIDRVLHLDLVPGVEPLVLSEYAVPRQRIDTDRMRTVLRQIDADVTLPPVEGPCAILLGQYLSALRLISTEQEQQLHVEMLEAAVGRGLRSVVFKPHPSAPVALTERLLHRGRELGVEVIVYAEPVLAEALYDRLDVRLVVGCFSTGLMTARALFGIAAVRVGTELLLRVLKPYANGNRVPLAIVDSLLPGPDSTTPSRTVAETNELVEAVGFVMQPELLAPRRERVAAWLTSHPELARFFPAVRLGELGLPGGRMTARTALTPTLRRAARRAYALERRLEARFIGPLRGGS</sequence>
<evidence type="ECO:0000313" key="2">
    <source>
        <dbReference type="Proteomes" id="UP000216311"/>
    </source>
</evidence>
<gene>
    <name evidence="1" type="ORF">CGZ93_04320</name>
</gene>
<dbReference type="EMBL" id="NMVQ01000004">
    <property type="protein sequence ID" value="OYO24330.1"/>
    <property type="molecule type" value="Genomic_DNA"/>
</dbReference>
<accession>A0A255H971</accession>
<dbReference type="OrthoDB" id="3723482at2"/>
<dbReference type="Proteomes" id="UP000216311">
    <property type="component" value="Unassembled WGS sequence"/>
</dbReference>
<name>A0A255H971_9ACTN</name>
<reference evidence="1 2" key="1">
    <citation type="submission" date="2017-07" db="EMBL/GenBank/DDBJ databases">
        <title>Draft whole genome sequences of clinical Proprionibacteriaceae strains.</title>
        <authorList>
            <person name="Bernier A.-M."/>
            <person name="Bernard K."/>
            <person name="Domingo M.-C."/>
        </authorList>
    </citation>
    <scope>NUCLEOTIDE SEQUENCE [LARGE SCALE GENOMIC DNA]</scope>
    <source>
        <strain evidence="1 2">NML 130396</strain>
    </source>
</reference>
<dbReference type="InterPro" id="IPR010866">
    <property type="entry name" value="A-2_8-polyST"/>
</dbReference>